<gene>
    <name evidence="3" type="ORF">PPAR1163_LOCUS8597</name>
</gene>
<feature type="domain" description="M23ase beta-sheet core" evidence="2">
    <location>
        <begin position="125"/>
        <end position="228"/>
    </location>
</feature>
<evidence type="ECO:0000313" key="3">
    <source>
        <dbReference type="EMBL" id="CAD9250236.1"/>
    </source>
</evidence>
<protein>
    <recommendedName>
        <fullName evidence="2">M23ase beta-sheet core domain-containing protein</fullName>
    </recommendedName>
</protein>
<dbReference type="Gene3D" id="2.70.70.10">
    <property type="entry name" value="Glucose Permease (Domain IIA)"/>
    <property type="match status" value="1"/>
</dbReference>
<dbReference type="PANTHER" id="PTHR21666">
    <property type="entry name" value="PEPTIDASE-RELATED"/>
    <property type="match status" value="1"/>
</dbReference>
<sequence length="264" mass="28521">MKMQLRGAVALLLAGAAAGDLPTHAELQQSLNPEDFHPAVIIPGDYIVRDFSQGPDGNGIVEEEPNGCGNGPMKKLLGLVRPKCRRAVKGFDVGKYNETRPGMYSTALFDEGGADIDGYGGVRNIHIGIDIGGPVMTPIHAVDDGTILHFGYNAAAGDYGHVIVTEHEYTNAVTGEDFKLYMLYGHLAKESAHFKYLGQKVSKGDVIAYMGPPGENGGWPEHLHFQLSLEPPSTHDMPGVVCRDDLDEALRVYPDPRLVLGPLY</sequence>
<feature type="signal peptide" evidence="1">
    <location>
        <begin position="1"/>
        <end position="19"/>
    </location>
</feature>
<keyword evidence="1" id="KW-0732">Signal</keyword>
<evidence type="ECO:0000259" key="2">
    <source>
        <dbReference type="Pfam" id="PF01551"/>
    </source>
</evidence>
<dbReference type="Pfam" id="PF01551">
    <property type="entry name" value="Peptidase_M23"/>
    <property type="match status" value="1"/>
</dbReference>
<name>A0A7S1TZ27_9STRA</name>
<dbReference type="SUPFAM" id="SSF51261">
    <property type="entry name" value="Duplicated hybrid motif"/>
    <property type="match status" value="1"/>
</dbReference>
<dbReference type="GO" id="GO:0004222">
    <property type="term" value="F:metalloendopeptidase activity"/>
    <property type="evidence" value="ECO:0007669"/>
    <property type="project" value="TreeGrafter"/>
</dbReference>
<dbReference type="InterPro" id="IPR016047">
    <property type="entry name" value="M23ase_b-sheet_dom"/>
</dbReference>
<dbReference type="EMBL" id="HBGJ01013567">
    <property type="protein sequence ID" value="CAD9250236.1"/>
    <property type="molecule type" value="Transcribed_RNA"/>
</dbReference>
<dbReference type="InterPro" id="IPR050570">
    <property type="entry name" value="Cell_wall_metabolism_enzyme"/>
</dbReference>
<reference evidence="3" key="1">
    <citation type="submission" date="2021-01" db="EMBL/GenBank/DDBJ databases">
        <authorList>
            <person name="Corre E."/>
            <person name="Pelletier E."/>
            <person name="Niang G."/>
            <person name="Scheremetjew M."/>
            <person name="Finn R."/>
            <person name="Kale V."/>
            <person name="Holt S."/>
            <person name="Cochrane G."/>
            <person name="Meng A."/>
            <person name="Brown T."/>
            <person name="Cohen L."/>
        </authorList>
    </citation>
    <scope>NUCLEOTIDE SEQUENCE</scope>
    <source>
        <strain evidence="3">CCMP2877</strain>
    </source>
</reference>
<dbReference type="InterPro" id="IPR011055">
    <property type="entry name" value="Dup_hybrid_motif"/>
</dbReference>
<accession>A0A7S1TZ27</accession>
<dbReference type="PANTHER" id="PTHR21666:SF270">
    <property type="entry name" value="MUREIN HYDROLASE ACTIVATOR ENVC"/>
    <property type="match status" value="1"/>
</dbReference>
<dbReference type="CDD" id="cd12797">
    <property type="entry name" value="M23_peptidase"/>
    <property type="match status" value="1"/>
</dbReference>
<organism evidence="3">
    <name type="scientific">Phaeomonas parva</name>
    <dbReference type="NCBI Taxonomy" id="124430"/>
    <lineage>
        <taxon>Eukaryota</taxon>
        <taxon>Sar</taxon>
        <taxon>Stramenopiles</taxon>
        <taxon>Ochrophyta</taxon>
        <taxon>Pinguiophyceae</taxon>
        <taxon>Pinguiochrysidales</taxon>
        <taxon>Pinguiochrysidaceae</taxon>
        <taxon>Phaeomonas</taxon>
    </lineage>
</organism>
<dbReference type="AlphaFoldDB" id="A0A7S1TZ27"/>
<proteinExistence type="predicted"/>
<evidence type="ECO:0000256" key="1">
    <source>
        <dbReference type="SAM" id="SignalP"/>
    </source>
</evidence>
<feature type="chain" id="PRO_5031386473" description="M23ase beta-sheet core domain-containing protein" evidence="1">
    <location>
        <begin position="20"/>
        <end position="264"/>
    </location>
</feature>